<dbReference type="GO" id="GO:0003954">
    <property type="term" value="F:NADH dehydrogenase activity"/>
    <property type="evidence" value="ECO:0007669"/>
    <property type="project" value="TreeGrafter"/>
</dbReference>
<dbReference type="GO" id="GO:0009060">
    <property type="term" value="P:aerobic respiration"/>
    <property type="evidence" value="ECO:0007669"/>
    <property type="project" value="TreeGrafter"/>
</dbReference>
<comment type="subunit">
    <text evidence="5">NDH-1 is composed of 14 different subunits. Subunits NuoA, H, J, K, L, M, N constitute the membrane sector of the complex.</text>
</comment>
<keyword evidence="5 6" id="KW-0520">NAD</keyword>
<protein>
    <recommendedName>
        <fullName evidence="5">NADH-quinone oxidoreductase subunit H</fullName>
        <ecNumber evidence="5">7.1.1.-</ecNumber>
    </recommendedName>
    <alternativeName>
        <fullName evidence="5">NADH dehydrogenase I subunit H</fullName>
    </alternativeName>
    <alternativeName>
        <fullName evidence="5">NDH-1 subunit H</fullName>
    </alternativeName>
</protein>
<comment type="function">
    <text evidence="5">NDH-1 shuttles electrons from NADH, via FMN and iron-sulfur (Fe-S) centers, to quinones in the respiratory chain. The immediate electron acceptor for the enzyme in this species is believed to be ubiquinone. Couples the redox reaction to proton translocation (for every two electrons transferred, four hydrogen ions are translocated across the cytoplasmic membrane), and thus conserves the redox energy in a proton gradient. This subunit may bind ubiquinone.</text>
</comment>
<dbReference type="EC" id="7.1.1.-" evidence="5"/>
<gene>
    <name evidence="5 7" type="primary">nuoH</name>
    <name evidence="7" type="ORF">ENT17_04500</name>
</gene>
<comment type="caution">
    <text evidence="7">The sequence shown here is derived from an EMBL/GenBank/DDBJ whole genome shotgun (WGS) entry which is preliminary data.</text>
</comment>
<dbReference type="AlphaFoldDB" id="A0A7C4KYK4"/>
<evidence type="ECO:0000256" key="5">
    <source>
        <dbReference type="HAMAP-Rule" id="MF_01350"/>
    </source>
</evidence>
<keyword evidence="4 5" id="KW-0472">Membrane</keyword>
<proteinExistence type="inferred from homology"/>
<feature type="transmembrane region" description="Helical" evidence="5">
    <location>
        <begin position="178"/>
        <end position="200"/>
    </location>
</feature>
<comment type="subcellular location">
    <subcellularLocation>
        <location evidence="5 6">Cell membrane</location>
        <topology evidence="5 6">Multi-pass membrane protein</topology>
    </subcellularLocation>
    <subcellularLocation>
        <location evidence="1">Membrane</location>
        <topology evidence="1">Multi-pass membrane protein</topology>
    </subcellularLocation>
</comment>
<feature type="transmembrane region" description="Helical" evidence="5">
    <location>
        <begin position="108"/>
        <end position="130"/>
    </location>
</feature>
<evidence type="ECO:0000256" key="2">
    <source>
        <dbReference type="ARBA" id="ARBA00022692"/>
    </source>
</evidence>
<organism evidence="7">
    <name type="scientific">Bellilinea caldifistulae</name>
    <dbReference type="NCBI Taxonomy" id="360411"/>
    <lineage>
        <taxon>Bacteria</taxon>
        <taxon>Bacillati</taxon>
        <taxon>Chloroflexota</taxon>
        <taxon>Anaerolineae</taxon>
        <taxon>Anaerolineales</taxon>
        <taxon>Anaerolineaceae</taxon>
        <taxon>Bellilinea</taxon>
    </lineage>
</organism>
<dbReference type="PANTHER" id="PTHR11432:SF3">
    <property type="entry name" value="NADH-UBIQUINONE OXIDOREDUCTASE CHAIN 1"/>
    <property type="match status" value="1"/>
</dbReference>
<dbReference type="HAMAP" id="MF_01350">
    <property type="entry name" value="NDH1_NuoH"/>
    <property type="match status" value="1"/>
</dbReference>
<sequence length="406" mass="44692">MDFLRDPIGFVIQWYVFWLGGLGLPAVWVELIAQLTGALVLATGAMLFVVFLIWYERKLIGRIQDRFGPNRVGPWGIFQPVADMLKIFTKEYITPIGADKITYNLAPILAVAAVLLLWSVLPLSVTVVGADLNVGLLFLIAVGGLGEMSYILAGWGSNNKYALLGAFRLVAQLISYEVPLVLSALVPVMLAGTLSVTGIVQAQEDVWFIVAAPAAALIFFIASLAEIGRSPFDLIEAESELVAGYNIEYSGLKFGMFFVAEFLHAFTVSLIFATVFLGGWRGPGAEQIPILGFVYLMLKTFVVYFVTILFRGTLPRFRIDQMMNLNWKVLTPLSLALIMAMAVVGGLTRGLPLFWQVLAYLLVNLLLLAVTDQLMRINQRKRARFNLAMEMGRGILTTSTKHGTGE</sequence>
<feature type="transmembrane region" description="Helical" evidence="5">
    <location>
        <begin position="290"/>
        <end position="310"/>
    </location>
</feature>
<dbReference type="InterPro" id="IPR001694">
    <property type="entry name" value="NADH_UbQ_OxRdtase_su1/FPO"/>
</dbReference>
<comment type="similarity">
    <text evidence="5 6">Belongs to the complex I subunit 1 family.</text>
</comment>
<dbReference type="Pfam" id="PF00146">
    <property type="entry name" value="NADHdh"/>
    <property type="match status" value="1"/>
</dbReference>
<dbReference type="InterPro" id="IPR018086">
    <property type="entry name" value="NADH_UbQ_OxRdtase_su1_CS"/>
</dbReference>
<feature type="transmembrane region" description="Helical" evidence="5">
    <location>
        <begin position="330"/>
        <end position="347"/>
    </location>
</feature>
<feature type="transmembrane region" description="Helical" evidence="5">
    <location>
        <begin position="136"/>
        <end position="157"/>
    </location>
</feature>
<keyword evidence="2 5" id="KW-0812">Transmembrane</keyword>
<dbReference type="GO" id="GO:0048038">
    <property type="term" value="F:quinone binding"/>
    <property type="evidence" value="ECO:0007669"/>
    <property type="project" value="UniProtKB-KW"/>
</dbReference>
<comment type="caution">
    <text evidence="5">Lacks conserved residue(s) required for the propagation of feature annotation.</text>
</comment>
<dbReference type="PROSITE" id="PS00668">
    <property type="entry name" value="COMPLEX1_ND1_2"/>
    <property type="match status" value="1"/>
</dbReference>
<reference evidence="7" key="1">
    <citation type="journal article" date="2020" name="mSystems">
        <title>Genome- and Community-Level Interaction Insights into Carbon Utilization and Element Cycling Functions of Hydrothermarchaeota in Hydrothermal Sediment.</title>
        <authorList>
            <person name="Zhou Z."/>
            <person name="Liu Y."/>
            <person name="Xu W."/>
            <person name="Pan J."/>
            <person name="Luo Z.H."/>
            <person name="Li M."/>
        </authorList>
    </citation>
    <scope>NUCLEOTIDE SEQUENCE [LARGE SCALE GENOMIC DNA]</scope>
    <source>
        <strain evidence="7">SpSt-556</strain>
    </source>
</reference>
<feature type="transmembrane region" description="Helical" evidence="5">
    <location>
        <begin position="206"/>
        <end position="225"/>
    </location>
</feature>
<keyword evidence="5" id="KW-1278">Translocase</keyword>
<feature type="transmembrane region" description="Helical" evidence="5">
    <location>
        <begin position="353"/>
        <end position="375"/>
    </location>
</feature>
<dbReference type="GO" id="GO:0016655">
    <property type="term" value="F:oxidoreductase activity, acting on NAD(P)H, quinone or similar compound as acceptor"/>
    <property type="evidence" value="ECO:0007669"/>
    <property type="project" value="UniProtKB-UniRule"/>
</dbReference>
<dbReference type="PROSITE" id="PS00667">
    <property type="entry name" value="COMPLEX1_ND1_1"/>
    <property type="match status" value="1"/>
</dbReference>
<evidence type="ECO:0000256" key="4">
    <source>
        <dbReference type="ARBA" id="ARBA00023136"/>
    </source>
</evidence>
<dbReference type="PANTHER" id="PTHR11432">
    <property type="entry name" value="NADH DEHYDROGENASE SUBUNIT 1"/>
    <property type="match status" value="1"/>
</dbReference>
<comment type="catalytic activity">
    <reaction evidence="5">
        <text>a quinone + NADH + 5 H(+)(in) = a quinol + NAD(+) + 4 H(+)(out)</text>
        <dbReference type="Rhea" id="RHEA:57888"/>
        <dbReference type="ChEBI" id="CHEBI:15378"/>
        <dbReference type="ChEBI" id="CHEBI:24646"/>
        <dbReference type="ChEBI" id="CHEBI:57540"/>
        <dbReference type="ChEBI" id="CHEBI:57945"/>
        <dbReference type="ChEBI" id="CHEBI:132124"/>
    </reaction>
</comment>
<feature type="transmembrane region" description="Helical" evidence="5">
    <location>
        <begin position="254"/>
        <end position="278"/>
    </location>
</feature>
<feature type="transmembrane region" description="Helical" evidence="5">
    <location>
        <begin position="35"/>
        <end position="55"/>
    </location>
</feature>
<keyword evidence="5" id="KW-0830">Ubiquinone</keyword>
<keyword evidence="3 5" id="KW-1133">Transmembrane helix</keyword>
<evidence type="ECO:0000256" key="3">
    <source>
        <dbReference type="ARBA" id="ARBA00022989"/>
    </source>
</evidence>
<accession>A0A7C4KYK4</accession>
<evidence type="ECO:0000256" key="1">
    <source>
        <dbReference type="ARBA" id="ARBA00004141"/>
    </source>
</evidence>
<evidence type="ECO:0000313" key="7">
    <source>
        <dbReference type="EMBL" id="HGS86859.1"/>
    </source>
</evidence>
<feature type="transmembrane region" description="Helical" evidence="5">
    <location>
        <begin position="12"/>
        <end position="29"/>
    </location>
</feature>
<dbReference type="GO" id="GO:0005886">
    <property type="term" value="C:plasma membrane"/>
    <property type="evidence" value="ECO:0007669"/>
    <property type="project" value="UniProtKB-SubCell"/>
</dbReference>
<evidence type="ECO:0000256" key="6">
    <source>
        <dbReference type="RuleBase" id="RU000471"/>
    </source>
</evidence>
<keyword evidence="7" id="KW-0560">Oxidoreductase</keyword>
<dbReference type="NCBIfam" id="NF004741">
    <property type="entry name" value="PRK06076.1-2"/>
    <property type="match status" value="1"/>
</dbReference>
<keyword evidence="5" id="KW-1003">Cell membrane</keyword>
<name>A0A7C4KYK4_9CHLR</name>
<keyword evidence="5" id="KW-0874">Quinone</keyword>
<dbReference type="EMBL" id="DSXR01000051">
    <property type="protein sequence ID" value="HGS86859.1"/>
    <property type="molecule type" value="Genomic_DNA"/>
</dbReference>